<dbReference type="PANTHER" id="PTHR47233:SF3">
    <property type="entry name" value="CHEMOTAXIS PROTEIN CHEV"/>
    <property type="match status" value="1"/>
</dbReference>
<name>D3SPQ8_THEAH</name>
<dbReference type="SUPFAM" id="SSF50341">
    <property type="entry name" value="CheW-like"/>
    <property type="match status" value="1"/>
</dbReference>
<keyword evidence="1" id="KW-0597">Phosphoprotein</keyword>
<dbReference type="PANTHER" id="PTHR47233">
    <property type="entry name" value="CHEMOTAXIS PROTEIN CHEV"/>
    <property type="match status" value="1"/>
</dbReference>
<reference evidence="5" key="1">
    <citation type="journal article" date="2010" name="Stand. Genomic Sci.">
        <title>Complete genome sequence of Thermocrinis albus type strain (HI 11/12T).</title>
        <authorList>
            <person name="Wirth R."/>
            <person name="Sikorski J."/>
            <person name="Brambilla E."/>
            <person name="Misra M."/>
            <person name="Lapidus A."/>
            <person name="Copeland A."/>
            <person name="Nolan M."/>
            <person name="Lucas S."/>
            <person name="Chen F."/>
            <person name="Tice H."/>
            <person name="Cheng J.F."/>
            <person name="Han C."/>
            <person name="Detter J.C."/>
            <person name="Tapia R."/>
            <person name="Bruce D."/>
            <person name="Goodwin L."/>
            <person name="Pitluck S."/>
            <person name="Pati A."/>
            <person name="Anderson I."/>
            <person name="Ivanova N."/>
            <person name="Mavromatis K."/>
            <person name="Mikhailova N."/>
            <person name="Chen A."/>
            <person name="Palaniappan K."/>
            <person name="Bilek Y."/>
            <person name="Hader T."/>
            <person name="Land M."/>
            <person name="Hauser L."/>
            <person name="Chang Y.J."/>
            <person name="Jeffries C.D."/>
            <person name="Tindall B.J."/>
            <person name="Rohde M."/>
            <person name="Goker M."/>
            <person name="Bristow J."/>
            <person name="Eisen J.A."/>
            <person name="Markowitz V."/>
            <person name="Hugenholtz P."/>
            <person name="Kyrpides N.C."/>
            <person name="Klenk H.P."/>
        </authorList>
    </citation>
    <scope>NUCLEOTIDE SEQUENCE [LARGE SCALE GENOMIC DNA]</scope>
    <source>
        <strain evidence="5">DSM 14484 / JCM 11386 / HI 11/12</strain>
    </source>
</reference>
<dbReference type="InterPro" id="IPR024181">
    <property type="entry name" value="Chemotax_regulator_CheV"/>
</dbReference>
<dbReference type="Gene3D" id="3.40.50.2300">
    <property type="match status" value="1"/>
</dbReference>
<dbReference type="SMART" id="SM00448">
    <property type="entry name" value="REC"/>
    <property type="match status" value="1"/>
</dbReference>
<dbReference type="STRING" id="638303.Thal_0511"/>
<accession>D3SPQ8</accession>
<dbReference type="eggNOG" id="COG0784">
    <property type="taxonomic scope" value="Bacteria"/>
</dbReference>
<dbReference type="InterPro" id="IPR036061">
    <property type="entry name" value="CheW-like_dom_sf"/>
</dbReference>
<dbReference type="PROSITE" id="PS50110">
    <property type="entry name" value="RESPONSE_REGULATORY"/>
    <property type="match status" value="1"/>
</dbReference>
<evidence type="ECO:0000313" key="5">
    <source>
        <dbReference type="Proteomes" id="UP000002043"/>
    </source>
</evidence>
<dbReference type="SUPFAM" id="SSF52172">
    <property type="entry name" value="CheY-like"/>
    <property type="match status" value="1"/>
</dbReference>
<proteinExistence type="predicted"/>
<dbReference type="KEGG" id="tal:Thal_0511"/>
<dbReference type="InterPro" id="IPR002545">
    <property type="entry name" value="CheW-lke_dom"/>
</dbReference>
<dbReference type="Gene3D" id="2.30.30.40">
    <property type="entry name" value="SH3 Domains"/>
    <property type="match status" value="1"/>
</dbReference>
<dbReference type="HOGENOM" id="CLU_048995_0_1_0"/>
<dbReference type="PIRSF" id="PIRSF002867">
    <property type="entry name" value="CheV"/>
    <property type="match status" value="1"/>
</dbReference>
<dbReference type="eggNOG" id="COG0835">
    <property type="taxonomic scope" value="Bacteria"/>
</dbReference>
<dbReference type="Gene3D" id="2.40.50.180">
    <property type="entry name" value="CheA-289, Domain 4"/>
    <property type="match status" value="1"/>
</dbReference>
<evidence type="ECO:0000313" key="4">
    <source>
        <dbReference type="EMBL" id="ADC89145.1"/>
    </source>
</evidence>
<feature type="modified residue" description="4-aspartylphosphate" evidence="1">
    <location>
        <position position="245"/>
    </location>
</feature>
<dbReference type="OrthoDB" id="9794382at2"/>
<dbReference type="InterPro" id="IPR011006">
    <property type="entry name" value="CheY-like_superfamily"/>
</dbReference>
<dbReference type="GO" id="GO:0000160">
    <property type="term" value="P:phosphorelay signal transduction system"/>
    <property type="evidence" value="ECO:0007669"/>
    <property type="project" value="InterPro"/>
</dbReference>
<dbReference type="GO" id="GO:0006935">
    <property type="term" value="P:chemotaxis"/>
    <property type="evidence" value="ECO:0007669"/>
    <property type="project" value="InterPro"/>
</dbReference>
<dbReference type="Pfam" id="PF00072">
    <property type="entry name" value="Response_reg"/>
    <property type="match status" value="1"/>
</dbReference>
<dbReference type="Proteomes" id="UP000002043">
    <property type="component" value="Chromosome"/>
</dbReference>
<gene>
    <name evidence="4" type="ordered locus">Thal_0511</name>
</gene>
<evidence type="ECO:0000256" key="1">
    <source>
        <dbReference type="PROSITE-ProRule" id="PRU00169"/>
    </source>
</evidence>
<dbReference type="AlphaFoldDB" id="D3SPQ8"/>
<evidence type="ECO:0000259" key="2">
    <source>
        <dbReference type="PROSITE" id="PS50110"/>
    </source>
</evidence>
<dbReference type="PROSITE" id="PS50851">
    <property type="entry name" value="CHEW"/>
    <property type="match status" value="1"/>
</dbReference>
<protein>
    <submittedName>
        <fullName evidence="4">Response regulator receiver modulated CheW protein</fullName>
    </submittedName>
</protein>
<feature type="domain" description="CheW-like" evidence="3">
    <location>
        <begin position="16"/>
        <end position="163"/>
    </location>
</feature>
<dbReference type="SMART" id="SM00260">
    <property type="entry name" value="CheW"/>
    <property type="match status" value="1"/>
</dbReference>
<keyword evidence="5" id="KW-1185">Reference proteome</keyword>
<feature type="domain" description="Response regulatory" evidence="2">
    <location>
        <begin position="183"/>
        <end position="312"/>
    </location>
</feature>
<dbReference type="RefSeq" id="WP_012991552.1">
    <property type="nucleotide sequence ID" value="NC_013894.1"/>
</dbReference>
<dbReference type="EMBL" id="CP001931">
    <property type="protein sequence ID" value="ADC89145.1"/>
    <property type="molecule type" value="Genomic_DNA"/>
</dbReference>
<organism evidence="4 5">
    <name type="scientific">Thermocrinis albus (strain DSM 14484 / JCM 11386 / HI 11/12)</name>
    <dbReference type="NCBI Taxonomy" id="638303"/>
    <lineage>
        <taxon>Bacteria</taxon>
        <taxon>Pseudomonadati</taxon>
        <taxon>Aquificota</taxon>
        <taxon>Aquificia</taxon>
        <taxon>Aquificales</taxon>
        <taxon>Aquificaceae</taxon>
        <taxon>Thermocrinis</taxon>
    </lineage>
</organism>
<sequence length="314" mass="35336">MEYSGLPEVLKTGSNELELVNFRIFEDRPEGLYAWNFGVNVAKVREVLRMPPVTRLPNVPPAVEGLAEVRGEMIPVVSLARWMGLHEPPERKKYLLHLEFLREHVGIVVHDARKIVRVSWQEVRRAPEGLNQLLRGRITGIVDVEDGTILVLDLEGIVSDIGILKVFGMEEVSEGSKSEGHYTVLVVEDSSVAMKIIKDILEGAGHKVIPCEDGEEAWEKLTQLLEKAQREGKNIREYLQVIFTDIEMPRMDGLTLTKKIKETPGLMHLPVIVNTTLSDEANREKAFLVGADAYLVKFDAREMIQLVEKLGRGS</sequence>
<evidence type="ECO:0000259" key="3">
    <source>
        <dbReference type="PROSITE" id="PS50851"/>
    </source>
</evidence>
<dbReference type="InterPro" id="IPR001789">
    <property type="entry name" value="Sig_transdc_resp-reg_receiver"/>
</dbReference>
<dbReference type="Pfam" id="PF01584">
    <property type="entry name" value="CheW"/>
    <property type="match status" value="1"/>
</dbReference>